<keyword evidence="2" id="KW-1185">Reference proteome</keyword>
<comment type="caution">
    <text evidence="1">The sequence shown here is derived from an EMBL/GenBank/DDBJ whole genome shotgun (WGS) entry which is preliminary data.</text>
</comment>
<gene>
    <name evidence="1" type="ORF">CEXT_649891</name>
</gene>
<dbReference type="EMBL" id="BPLR01014872">
    <property type="protein sequence ID" value="GIY71940.1"/>
    <property type="molecule type" value="Genomic_DNA"/>
</dbReference>
<evidence type="ECO:0000313" key="2">
    <source>
        <dbReference type="Proteomes" id="UP001054945"/>
    </source>
</evidence>
<organism evidence="1 2">
    <name type="scientific">Caerostris extrusa</name>
    <name type="common">Bark spider</name>
    <name type="synonym">Caerostris bankana</name>
    <dbReference type="NCBI Taxonomy" id="172846"/>
    <lineage>
        <taxon>Eukaryota</taxon>
        <taxon>Metazoa</taxon>
        <taxon>Ecdysozoa</taxon>
        <taxon>Arthropoda</taxon>
        <taxon>Chelicerata</taxon>
        <taxon>Arachnida</taxon>
        <taxon>Araneae</taxon>
        <taxon>Araneomorphae</taxon>
        <taxon>Entelegynae</taxon>
        <taxon>Araneoidea</taxon>
        <taxon>Araneidae</taxon>
        <taxon>Caerostris</taxon>
    </lineage>
</organism>
<proteinExistence type="predicted"/>
<dbReference type="AlphaFoldDB" id="A0AAV4VRD6"/>
<accession>A0AAV4VRD6</accession>
<dbReference type="Proteomes" id="UP001054945">
    <property type="component" value="Unassembled WGS sequence"/>
</dbReference>
<name>A0AAV4VRD6_CAEEX</name>
<sequence length="90" mass="10792">MMASFPHAHQQQDQQHNPLKILMQFKANILFALRKFIHISERMESSHNKLLQHKTLVEKIKMFLDNFENEKPQKQTSSSESKFLILRWTN</sequence>
<protein>
    <submittedName>
        <fullName evidence="1">Uncharacterized protein</fullName>
    </submittedName>
</protein>
<reference evidence="1 2" key="1">
    <citation type="submission" date="2021-06" db="EMBL/GenBank/DDBJ databases">
        <title>Caerostris extrusa draft genome.</title>
        <authorList>
            <person name="Kono N."/>
            <person name="Arakawa K."/>
        </authorList>
    </citation>
    <scope>NUCLEOTIDE SEQUENCE [LARGE SCALE GENOMIC DNA]</scope>
</reference>
<evidence type="ECO:0000313" key="1">
    <source>
        <dbReference type="EMBL" id="GIY71940.1"/>
    </source>
</evidence>